<comment type="subcellular location">
    <subcellularLocation>
        <location evidence="1 8">Cell membrane</location>
        <topology evidence="1 8">Multi-pass membrane protein</topology>
    </subcellularLocation>
</comment>
<evidence type="ECO:0000256" key="2">
    <source>
        <dbReference type="ARBA" id="ARBA00009212"/>
    </source>
</evidence>
<evidence type="ECO:0000256" key="3">
    <source>
        <dbReference type="ARBA" id="ARBA00022448"/>
    </source>
</evidence>
<keyword evidence="5 9" id="KW-0812">Transmembrane</keyword>
<evidence type="ECO:0000256" key="9">
    <source>
        <dbReference type="SAM" id="Phobius"/>
    </source>
</evidence>
<name>A0A4S2D146_STEMA</name>
<keyword evidence="8" id="KW-0406">Ion transport</keyword>
<comment type="similarity">
    <text evidence="2 8">Belongs to the CPA3 antiporters (TC 2.A.63) subunit F family.</text>
</comment>
<keyword evidence="3 8" id="KW-0813">Transport</keyword>
<evidence type="ECO:0000313" key="11">
    <source>
        <dbReference type="Proteomes" id="UP000306631"/>
    </source>
</evidence>
<protein>
    <submittedName>
        <fullName evidence="10">K+/H+ antiporter subunit F</fullName>
    </submittedName>
</protein>
<dbReference type="EMBL" id="SRYW01000006">
    <property type="protein sequence ID" value="TGY34581.1"/>
    <property type="molecule type" value="Genomic_DNA"/>
</dbReference>
<sequence>MTGYMFIQTTMVVCMHVVGVAMLLATWRLLRGPTVPDRILALDTLSVTAIAELMLFGMYLNSAVYFEAALIIAMLGFGSTVVLSKFVLRRDIVE</sequence>
<dbReference type="Proteomes" id="UP000306631">
    <property type="component" value="Unassembled WGS sequence"/>
</dbReference>
<organism evidence="10 11">
    <name type="scientific">Stenotrophomonas maltophilia</name>
    <name type="common">Pseudomonas maltophilia</name>
    <name type="synonym">Xanthomonas maltophilia</name>
    <dbReference type="NCBI Taxonomy" id="40324"/>
    <lineage>
        <taxon>Bacteria</taxon>
        <taxon>Pseudomonadati</taxon>
        <taxon>Pseudomonadota</taxon>
        <taxon>Gammaproteobacteria</taxon>
        <taxon>Lysobacterales</taxon>
        <taxon>Lysobacteraceae</taxon>
        <taxon>Stenotrophomonas</taxon>
        <taxon>Stenotrophomonas maltophilia group</taxon>
    </lineage>
</organism>
<dbReference type="OrthoDB" id="9800226at2"/>
<keyword evidence="6 9" id="KW-1133">Transmembrane helix</keyword>
<gene>
    <name evidence="10" type="ORF">E5352_09055</name>
</gene>
<dbReference type="Pfam" id="PF04066">
    <property type="entry name" value="MrpF_PhaF"/>
    <property type="match status" value="1"/>
</dbReference>
<evidence type="ECO:0000256" key="4">
    <source>
        <dbReference type="ARBA" id="ARBA00022475"/>
    </source>
</evidence>
<keyword evidence="4 8" id="KW-1003">Cell membrane</keyword>
<proteinExistence type="inferred from homology"/>
<evidence type="ECO:0000256" key="6">
    <source>
        <dbReference type="ARBA" id="ARBA00022989"/>
    </source>
</evidence>
<accession>A0A4S2D146</accession>
<dbReference type="AlphaFoldDB" id="A0A4S2D146"/>
<dbReference type="PANTHER" id="PTHR34702">
    <property type="entry name" value="NA(+)/H(+) ANTIPORTER SUBUNIT F1"/>
    <property type="match status" value="1"/>
</dbReference>
<keyword evidence="7 8" id="KW-0472">Membrane</keyword>
<evidence type="ECO:0000256" key="7">
    <source>
        <dbReference type="ARBA" id="ARBA00023136"/>
    </source>
</evidence>
<dbReference type="GO" id="GO:0015385">
    <property type="term" value="F:sodium:proton antiporter activity"/>
    <property type="evidence" value="ECO:0007669"/>
    <property type="project" value="TreeGrafter"/>
</dbReference>
<feature type="transmembrane region" description="Helical" evidence="9">
    <location>
        <begin position="39"/>
        <end position="59"/>
    </location>
</feature>
<dbReference type="RefSeq" id="WP_017354523.1">
    <property type="nucleotide sequence ID" value="NZ_SRYW01000006.1"/>
</dbReference>
<feature type="transmembrane region" description="Helical" evidence="9">
    <location>
        <begin position="65"/>
        <end position="88"/>
    </location>
</feature>
<keyword evidence="8" id="KW-0050">Antiport</keyword>
<dbReference type="GO" id="GO:0005886">
    <property type="term" value="C:plasma membrane"/>
    <property type="evidence" value="ECO:0007669"/>
    <property type="project" value="UniProtKB-SubCell"/>
</dbReference>
<dbReference type="InterPro" id="IPR007208">
    <property type="entry name" value="MrpF/PhaF-like"/>
</dbReference>
<dbReference type="PIRSF" id="PIRSF028784">
    <property type="entry name" value="MrpF"/>
    <property type="match status" value="1"/>
</dbReference>
<evidence type="ECO:0000256" key="1">
    <source>
        <dbReference type="ARBA" id="ARBA00004651"/>
    </source>
</evidence>
<feature type="transmembrane region" description="Helical" evidence="9">
    <location>
        <begin position="6"/>
        <end position="27"/>
    </location>
</feature>
<dbReference type="PANTHER" id="PTHR34702:SF1">
    <property type="entry name" value="NA(+)_H(+) ANTIPORTER SUBUNIT F"/>
    <property type="match status" value="1"/>
</dbReference>
<evidence type="ECO:0000256" key="5">
    <source>
        <dbReference type="ARBA" id="ARBA00022692"/>
    </source>
</evidence>
<dbReference type="NCBIfam" id="NF004812">
    <property type="entry name" value="PRK06161.1"/>
    <property type="match status" value="1"/>
</dbReference>
<reference evidence="10 11" key="1">
    <citation type="submission" date="2019-04" db="EMBL/GenBank/DDBJ databases">
        <title>Microbes associate with the intestines of laboratory mice.</title>
        <authorList>
            <person name="Navarre W."/>
            <person name="Wong E."/>
            <person name="Huang K."/>
            <person name="Tropini C."/>
            <person name="Ng K."/>
            <person name="Yu B."/>
        </authorList>
    </citation>
    <scope>NUCLEOTIDE SEQUENCE [LARGE SCALE GENOMIC DNA]</scope>
    <source>
        <strain evidence="10 11">NM62_B4-13</strain>
    </source>
</reference>
<evidence type="ECO:0000313" key="10">
    <source>
        <dbReference type="EMBL" id="TGY34581.1"/>
    </source>
</evidence>
<evidence type="ECO:0000256" key="8">
    <source>
        <dbReference type="PIRNR" id="PIRNR028784"/>
    </source>
</evidence>
<comment type="caution">
    <text evidence="10">The sequence shown here is derived from an EMBL/GenBank/DDBJ whole genome shotgun (WGS) entry which is preliminary data.</text>
</comment>